<keyword evidence="2" id="KW-1185">Reference proteome</keyword>
<proteinExistence type="predicted"/>
<sequence>MGALFQQGIVVAYKVYNMALNPTHLRGVLFVQNSHKKYTAPPVGLAGRWASKE</sequence>
<gene>
    <name evidence="1" type="ordered locus">Hneap_0685</name>
</gene>
<dbReference type="HOGENOM" id="CLU_3062148_0_0_6"/>
<name>D0KYL3_HALNC</name>
<dbReference type="KEGG" id="hna:Hneap_0685"/>
<protein>
    <submittedName>
        <fullName evidence="1">Uncharacterized protein</fullName>
    </submittedName>
</protein>
<reference evidence="1 2" key="1">
    <citation type="submission" date="2009-10" db="EMBL/GenBank/DDBJ databases">
        <title>Complete sequence of Halothiobacillus neapolitanus c2.</title>
        <authorList>
            <consortium name="US DOE Joint Genome Institute"/>
            <person name="Lucas S."/>
            <person name="Copeland A."/>
            <person name="Lapidus A."/>
            <person name="Glavina del Rio T."/>
            <person name="Tice H."/>
            <person name="Bruce D."/>
            <person name="Goodwin L."/>
            <person name="Pitluck S."/>
            <person name="Davenport K."/>
            <person name="Brettin T."/>
            <person name="Detter J.C."/>
            <person name="Han C."/>
            <person name="Tapia R."/>
            <person name="Larimer F."/>
            <person name="Land M."/>
            <person name="Hauser L."/>
            <person name="Kyrpides N."/>
            <person name="Mikhailova N."/>
            <person name="Kerfeld C."/>
            <person name="Cannon G."/>
            <person name="Heinhort S."/>
        </authorList>
    </citation>
    <scope>NUCLEOTIDE SEQUENCE [LARGE SCALE GENOMIC DNA]</scope>
    <source>
        <strain evidence="2">ATCC 23641 / c2</strain>
    </source>
</reference>
<evidence type="ECO:0000313" key="1">
    <source>
        <dbReference type="EMBL" id="ACX95536.1"/>
    </source>
</evidence>
<dbReference type="Proteomes" id="UP000009102">
    <property type="component" value="Chromosome"/>
</dbReference>
<organism evidence="1 2">
    <name type="scientific">Halothiobacillus neapolitanus (strain ATCC 23641 / DSM 15147 / CIP 104769 / NCIMB 8539 / c2)</name>
    <name type="common">Thiobacillus neapolitanus</name>
    <dbReference type="NCBI Taxonomy" id="555778"/>
    <lineage>
        <taxon>Bacteria</taxon>
        <taxon>Pseudomonadati</taxon>
        <taxon>Pseudomonadota</taxon>
        <taxon>Gammaproteobacteria</taxon>
        <taxon>Chromatiales</taxon>
        <taxon>Halothiobacillaceae</taxon>
        <taxon>Halothiobacillus</taxon>
    </lineage>
</organism>
<dbReference type="AlphaFoldDB" id="D0KYL3"/>
<dbReference type="STRING" id="555778.Hneap_0685"/>
<evidence type="ECO:0000313" key="2">
    <source>
        <dbReference type="Proteomes" id="UP000009102"/>
    </source>
</evidence>
<dbReference type="EMBL" id="CP001801">
    <property type="protein sequence ID" value="ACX95536.1"/>
    <property type="molecule type" value="Genomic_DNA"/>
</dbReference>
<accession>D0KYL3</accession>